<dbReference type="RefSeq" id="WP_126704374.1">
    <property type="nucleotide sequence ID" value="NZ_CP034593.1"/>
</dbReference>
<reference evidence="3 4" key="1">
    <citation type="submission" date="2018-12" db="EMBL/GenBank/DDBJ databases">
        <title>Complete genome sequence of Flaviflexus sp. H23T48.</title>
        <authorList>
            <person name="Bae J.-W."/>
            <person name="Lee J.-Y."/>
        </authorList>
    </citation>
    <scope>NUCLEOTIDE SEQUENCE [LARGE SCALE GENOMIC DNA]</scope>
    <source>
        <strain evidence="3 4">H23T48</strain>
    </source>
</reference>
<name>A0A3Q9G8D3_9ACTO</name>
<dbReference type="InterPro" id="IPR012338">
    <property type="entry name" value="Beta-lactam/transpept-like"/>
</dbReference>
<dbReference type="SUPFAM" id="SSF56601">
    <property type="entry name" value="beta-lactamase/transpeptidase-like"/>
    <property type="match status" value="1"/>
</dbReference>
<dbReference type="Gene3D" id="3.40.710.10">
    <property type="entry name" value="DD-peptidase/beta-lactamase superfamily"/>
    <property type="match status" value="1"/>
</dbReference>
<organism evidence="3 4">
    <name type="scientific">Flaviflexus ciconiae</name>
    <dbReference type="NCBI Taxonomy" id="2496867"/>
    <lineage>
        <taxon>Bacteria</taxon>
        <taxon>Bacillati</taxon>
        <taxon>Actinomycetota</taxon>
        <taxon>Actinomycetes</taxon>
        <taxon>Actinomycetales</taxon>
        <taxon>Actinomycetaceae</taxon>
        <taxon>Flaviflexus</taxon>
    </lineage>
</organism>
<dbReference type="GO" id="GO:0071555">
    <property type="term" value="P:cell wall organization"/>
    <property type="evidence" value="ECO:0007669"/>
    <property type="project" value="TreeGrafter"/>
</dbReference>
<feature type="domain" description="Penicillin-binding protein transpeptidase" evidence="1">
    <location>
        <begin position="156"/>
        <end position="478"/>
    </location>
</feature>
<dbReference type="InterPro" id="IPR054120">
    <property type="entry name" value="PBPA_dimer"/>
</dbReference>
<dbReference type="GO" id="GO:0005886">
    <property type="term" value="C:plasma membrane"/>
    <property type="evidence" value="ECO:0007669"/>
    <property type="project" value="TreeGrafter"/>
</dbReference>
<dbReference type="InterPro" id="IPR050515">
    <property type="entry name" value="Beta-lactam/transpept"/>
</dbReference>
<dbReference type="GO" id="GO:0008658">
    <property type="term" value="F:penicillin binding"/>
    <property type="evidence" value="ECO:0007669"/>
    <property type="project" value="InterPro"/>
</dbReference>
<keyword evidence="4" id="KW-1185">Reference proteome</keyword>
<dbReference type="EMBL" id="CP034593">
    <property type="protein sequence ID" value="AZQ77571.1"/>
    <property type="molecule type" value="Genomic_DNA"/>
</dbReference>
<evidence type="ECO:0000313" key="4">
    <source>
        <dbReference type="Proteomes" id="UP000280344"/>
    </source>
</evidence>
<feature type="domain" description="Penicillin binding protein A dimerisation" evidence="2">
    <location>
        <begin position="52"/>
        <end position="135"/>
    </location>
</feature>
<dbReference type="KEGG" id="flh:EJ997_09725"/>
<dbReference type="Proteomes" id="UP000280344">
    <property type="component" value="Chromosome"/>
</dbReference>
<dbReference type="SUPFAM" id="SSF56519">
    <property type="entry name" value="Penicillin binding protein dimerisation domain"/>
    <property type="match status" value="1"/>
</dbReference>
<dbReference type="OrthoDB" id="9766847at2"/>
<dbReference type="GO" id="GO:0071972">
    <property type="term" value="F:peptidoglycan L,D-transpeptidase activity"/>
    <property type="evidence" value="ECO:0007669"/>
    <property type="project" value="TreeGrafter"/>
</dbReference>
<evidence type="ECO:0000259" key="2">
    <source>
        <dbReference type="Pfam" id="PF21922"/>
    </source>
</evidence>
<evidence type="ECO:0000259" key="1">
    <source>
        <dbReference type="Pfam" id="PF00905"/>
    </source>
</evidence>
<gene>
    <name evidence="3" type="ORF">EJ997_09725</name>
</gene>
<dbReference type="Pfam" id="PF00905">
    <property type="entry name" value="Transpeptidase"/>
    <property type="match status" value="1"/>
</dbReference>
<dbReference type="AlphaFoldDB" id="A0A3Q9G8D3"/>
<dbReference type="InterPro" id="IPR001460">
    <property type="entry name" value="PCN-bd_Tpept"/>
</dbReference>
<dbReference type="InterPro" id="IPR036138">
    <property type="entry name" value="PBP_dimer_sf"/>
</dbReference>
<accession>A0A3Q9G8D3</accession>
<dbReference type="Gene3D" id="3.90.1310.10">
    <property type="entry name" value="Penicillin-binding protein 2a (Domain 2)"/>
    <property type="match status" value="1"/>
</dbReference>
<dbReference type="PANTHER" id="PTHR30627:SF24">
    <property type="entry name" value="PENICILLIN-BINDING PROTEIN 4B"/>
    <property type="match status" value="1"/>
</dbReference>
<sequence>MNLPIRRLATLAAIMFLALLISVTMIQFVKAPELSADSRNVRTIYEEYGRERGPIIVADETIVTSEPVDNLYSFLRTYEQGELYAHSTGYFSVAFNSMTGVERYENSVLGGSDTSLAIQRLRDLITGDEQRGGGVELTLDPEIQQAAVDALAGQKGSIVVLEPNTGRILAMVSIPSYDPNLLATHNSADAQANYDALIANPDQPLLNRATGGNLYAPGSVYKIVTATAMLESGADMDDEIEAPTEYSPPGTTHVIHNPGEAACGDGSGEATLLQSIRQSCNTPFAIAAVELGEDAMREQAERFGFGQSLSIPMPVTPSQFPDSQTQAELAQVGFGQYELKVSPMQMAMVASSIANDGSLMTPYLVDRTLSADLDEISTTSPSEFSRPMSEDTAEQLTTMMVDVVDNGTGFRAQIQGVDVAGKTGTAEISSTIAPHAWFIGFAPADNPEVAIAVLVENGGNQGFGTDGGSLAAPMAQSVLLTALND</sequence>
<dbReference type="Pfam" id="PF21922">
    <property type="entry name" value="PBP_dimer_2"/>
    <property type="match status" value="1"/>
</dbReference>
<proteinExistence type="predicted"/>
<evidence type="ECO:0000313" key="3">
    <source>
        <dbReference type="EMBL" id="AZQ77571.1"/>
    </source>
</evidence>
<protein>
    <submittedName>
        <fullName evidence="3">Penicillin-binding protein</fullName>
    </submittedName>
</protein>
<dbReference type="PANTHER" id="PTHR30627">
    <property type="entry name" value="PEPTIDOGLYCAN D,D-TRANSPEPTIDASE"/>
    <property type="match status" value="1"/>
</dbReference>